<keyword evidence="4 6" id="KW-1133">Transmembrane helix</keyword>
<feature type="transmembrane region" description="Helical" evidence="6">
    <location>
        <begin position="216"/>
        <end position="234"/>
    </location>
</feature>
<sequence length="435" mass="48562">MKRGLISALVIIMFMSAIETSIISLATPAIGKDLNATKSLALIFTTYMIAIVIVTPIVGELMKRLGAKRLMILGIIVFIIGSMLSGLSFTFEMLLASRLVQGLGAGIMMTMGNIIPKIAFEIPYRYKVMGIVGSVWGISSIVGPILGGLILTYLNWSYLFYVNVPLALLAIVLVIKYFKFEEMKQESKFDFKGLIYFYIFLGSLLCALLIETHWFIHAALFILAMMILIIFIKYESRLNEPFIPVKAFNKRIGIVMGTDMLYAIIMMGTNIFLPIYLQTEKGLSPLLAGLTTFTISIFWLLSTFILKTLETKLTIQRVYQLSFLYMIIGSLIIFIFDHAIAVTIASAFLGLSFGTVFTKNIVTIQESAAPHQLGSMMSTYSLLKFIGSTTGSIIMSFFYYSNVFTTIDNNMAFGILVASLLIIIYQFVFKNKVVH</sequence>
<evidence type="ECO:0000313" key="9">
    <source>
        <dbReference type="Proteomes" id="UP000229523"/>
    </source>
</evidence>
<dbReference type="Proteomes" id="UP000229523">
    <property type="component" value="Unassembled WGS sequence"/>
</dbReference>
<proteinExistence type="predicted"/>
<evidence type="ECO:0000259" key="7">
    <source>
        <dbReference type="PROSITE" id="PS50850"/>
    </source>
</evidence>
<feature type="transmembrane region" description="Helical" evidence="6">
    <location>
        <begin position="36"/>
        <end position="58"/>
    </location>
</feature>
<dbReference type="PROSITE" id="PS50850">
    <property type="entry name" value="MFS"/>
    <property type="match status" value="1"/>
</dbReference>
<feature type="transmembrane region" description="Helical" evidence="6">
    <location>
        <begin position="342"/>
        <end position="362"/>
    </location>
</feature>
<dbReference type="Gene3D" id="1.20.1720.10">
    <property type="entry name" value="Multidrug resistance protein D"/>
    <property type="match status" value="1"/>
</dbReference>
<feature type="transmembrane region" description="Helical" evidence="6">
    <location>
        <begin position="95"/>
        <end position="116"/>
    </location>
</feature>
<keyword evidence="3 6" id="KW-0812">Transmembrane</keyword>
<feature type="transmembrane region" description="Helical" evidence="6">
    <location>
        <begin position="128"/>
        <end position="152"/>
    </location>
</feature>
<evidence type="ECO:0000256" key="3">
    <source>
        <dbReference type="ARBA" id="ARBA00022692"/>
    </source>
</evidence>
<feature type="transmembrane region" description="Helical" evidence="6">
    <location>
        <begin position="412"/>
        <end position="429"/>
    </location>
</feature>
<feature type="transmembrane region" description="Helical" evidence="6">
    <location>
        <begin position="382"/>
        <end position="400"/>
    </location>
</feature>
<dbReference type="PANTHER" id="PTHR23501:SF191">
    <property type="entry name" value="VACUOLAR BASIC AMINO ACID TRANSPORTER 4"/>
    <property type="match status" value="1"/>
</dbReference>
<evidence type="ECO:0000256" key="2">
    <source>
        <dbReference type="ARBA" id="ARBA00022448"/>
    </source>
</evidence>
<feature type="transmembrane region" description="Helical" evidence="6">
    <location>
        <begin position="158"/>
        <end position="178"/>
    </location>
</feature>
<reference evidence="8 9" key="1">
    <citation type="journal article" date="2018" name="Front. Microbiol.">
        <title>Description and Comparative Genomics of Macrococcus caseolyticus subsp. hominis subsp. nov., Macrococcus goetzii sp. nov., Macrococcus epidermidis sp. nov., and Macrococcus bohemicus sp. nov., Novel Macrococci From Human Clinical Material With Virulence Potential and Suspected Uptake of Foreign DNA by Natural Transformation.</title>
        <authorList>
            <person name="Maslanova I."/>
            <person name="Wertheimer Z."/>
            <person name="Sedlacek I."/>
            <person name="Svec P."/>
            <person name="Indrakova A."/>
            <person name="Kovarovic V."/>
            <person name="Schumann P."/>
            <person name="Sproer C."/>
            <person name="Kralova S."/>
            <person name="Sedo O."/>
            <person name="Kristofova L."/>
            <person name="Vrbovska V."/>
            <person name="Fuzik T."/>
            <person name="Petras P."/>
            <person name="Zdrahal Z."/>
            <person name="Ruzickova V."/>
            <person name="Doskar J."/>
            <person name="Pantucek R."/>
        </authorList>
    </citation>
    <scope>NUCLEOTIDE SEQUENCE [LARGE SCALE GENOMIC DNA]</scope>
    <source>
        <strain evidence="8 9">CCM 4927</strain>
    </source>
</reference>
<organism evidence="8 9">
    <name type="scientific">Macrococcoides goetzii</name>
    <dbReference type="NCBI Taxonomy" id="1891097"/>
    <lineage>
        <taxon>Bacteria</taxon>
        <taxon>Bacillati</taxon>
        <taxon>Bacillota</taxon>
        <taxon>Bacilli</taxon>
        <taxon>Bacillales</taxon>
        <taxon>Staphylococcaceae</taxon>
        <taxon>Macrococcoides</taxon>
    </lineage>
</organism>
<evidence type="ECO:0000256" key="1">
    <source>
        <dbReference type="ARBA" id="ARBA00004651"/>
    </source>
</evidence>
<feature type="transmembrane region" description="Helical" evidence="6">
    <location>
        <begin position="254"/>
        <end position="277"/>
    </location>
</feature>
<dbReference type="PANTHER" id="PTHR23501">
    <property type="entry name" value="MAJOR FACILITATOR SUPERFAMILY"/>
    <property type="match status" value="1"/>
</dbReference>
<dbReference type="InterPro" id="IPR011701">
    <property type="entry name" value="MFS"/>
</dbReference>
<dbReference type="RefSeq" id="WP_099578692.1">
    <property type="nucleotide sequence ID" value="NZ_MJBI02000002.1"/>
</dbReference>
<dbReference type="AlphaFoldDB" id="A0A395GBQ8"/>
<evidence type="ECO:0000256" key="4">
    <source>
        <dbReference type="ARBA" id="ARBA00022989"/>
    </source>
</evidence>
<keyword evidence="5 6" id="KW-0472">Membrane</keyword>
<feature type="transmembrane region" description="Helical" evidence="6">
    <location>
        <begin position="283"/>
        <end position="306"/>
    </location>
</feature>
<dbReference type="EMBL" id="MJBI02000002">
    <property type="protein sequence ID" value="RAI81485.1"/>
    <property type="molecule type" value="Genomic_DNA"/>
</dbReference>
<dbReference type="Pfam" id="PF07690">
    <property type="entry name" value="MFS_1"/>
    <property type="match status" value="1"/>
</dbReference>
<accession>A0A395GBQ8</accession>
<gene>
    <name evidence="8" type="ORF">BFS35_007915</name>
</gene>
<feature type="transmembrane region" description="Helical" evidence="6">
    <location>
        <begin position="70"/>
        <end position="89"/>
    </location>
</feature>
<evidence type="ECO:0000256" key="6">
    <source>
        <dbReference type="SAM" id="Phobius"/>
    </source>
</evidence>
<evidence type="ECO:0000256" key="5">
    <source>
        <dbReference type="ARBA" id="ARBA00023136"/>
    </source>
</evidence>
<feature type="transmembrane region" description="Helical" evidence="6">
    <location>
        <begin position="190"/>
        <end position="210"/>
    </location>
</feature>
<dbReference type="InterPro" id="IPR020846">
    <property type="entry name" value="MFS_dom"/>
</dbReference>
<comment type="caution">
    <text evidence="8">The sequence shown here is derived from an EMBL/GenBank/DDBJ whole genome shotgun (WGS) entry which is preliminary data.</text>
</comment>
<dbReference type="SUPFAM" id="SSF103473">
    <property type="entry name" value="MFS general substrate transporter"/>
    <property type="match status" value="1"/>
</dbReference>
<evidence type="ECO:0000313" key="8">
    <source>
        <dbReference type="EMBL" id="RAI81485.1"/>
    </source>
</evidence>
<dbReference type="Gene3D" id="1.20.1250.20">
    <property type="entry name" value="MFS general substrate transporter like domains"/>
    <property type="match status" value="1"/>
</dbReference>
<dbReference type="InterPro" id="IPR036259">
    <property type="entry name" value="MFS_trans_sf"/>
</dbReference>
<protein>
    <submittedName>
        <fullName evidence="8">MFS transporter</fullName>
    </submittedName>
</protein>
<feature type="transmembrane region" description="Helical" evidence="6">
    <location>
        <begin position="318"/>
        <end position="336"/>
    </location>
</feature>
<feature type="domain" description="Major facilitator superfamily (MFS) profile" evidence="7">
    <location>
        <begin position="5"/>
        <end position="432"/>
    </location>
</feature>
<name>A0A395GBQ8_9STAP</name>
<dbReference type="GO" id="GO:0005886">
    <property type="term" value="C:plasma membrane"/>
    <property type="evidence" value="ECO:0007669"/>
    <property type="project" value="UniProtKB-SubCell"/>
</dbReference>
<dbReference type="PRINTS" id="PR01036">
    <property type="entry name" value="TCRTETB"/>
</dbReference>
<keyword evidence="9" id="KW-1185">Reference proteome</keyword>
<keyword evidence="2" id="KW-0813">Transport</keyword>
<comment type="subcellular location">
    <subcellularLocation>
        <location evidence="1">Cell membrane</location>
        <topology evidence="1">Multi-pass membrane protein</topology>
    </subcellularLocation>
</comment>
<dbReference type="GO" id="GO:0022857">
    <property type="term" value="F:transmembrane transporter activity"/>
    <property type="evidence" value="ECO:0007669"/>
    <property type="project" value="InterPro"/>
</dbReference>